<gene>
    <name evidence="2" type="ORF">WJX84_010614</name>
</gene>
<proteinExistence type="predicted"/>
<feature type="compositionally biased region" description="Polar residues" evidence="1">
    <location>
        <begin position="403"/>
        <end position="413"/>
    </location>
</feature>
<feature type="region of interest" description="Disordered" evidence="1">
    <location>
        <begin position="95"/>
        <end position="156"/>
    </location>
</feature>
<feature type="region of interest" description="Disordered" evidence="1">
    <location>
        <begin position="364"/>
        <end position="488"/>
    </location>
</feature>
<keyword evidence="3" id="KW-1185">Reference proteome</keyword>
<evidence type="ECO:0000313" key="2">
    <source>
        <dbReference type="EMBL" id="KAK9863926.1"/>
    </source>
</evidence>
<feature type="region of interest" description="Disordered" evidence="1">
    <location>
        <begin position="521"/>
        <end position="548"/>
    </location>
</feature>
<feature type="region of interest" description="Disordered" evidence="1">
    <location>
        <begin position="580"/>
        <end position="599"/>
    </location>
</feature>
<protein>
    <submittedName>
        <fullName evidence="2">Uncharacterized protein</fullName>
    </submittedName>
</protein>
<evidence type="ECO:0000313" key="3">
    <source>
        <dbReference type="Proteomes" id="UP001485043"/>
    </source>
</evidence>
<dbReference type="EMBL" id="JALJOV010000414">
    <property type="protein sequence ID" value="KAK9863926.1"/>
    <property type="molecule type" value="Genomic_DNA"/>
</dbReference>
<feature type="compositionally biased region" description="Low complexity" evidence="1">
    <location>
        <begin position="122"/>
        <end position="137"/>
    </location>
</feature>
<name>A0AAW1T5R6_9CHLO</name>
<sequence>MEFQLVARWASFVPALRKERVEDGLPSDTSSWLYDAIITFRVTLQYPAWRDPVSLGTQVLLLQAKEELGGLLEPDADTQALEDLITPAARQRVSELRRHGQLADAGADPHTINTSGLATHDSPSIAAEPSASAAHAPPAHPRRPSARGRSSGGPLAGLLAMRAGQQSAGGTLTPEQQALTQTTLARASCSPSSLAFLGGISSTSTDLDILDSSCTRQLLQDVMELEADMPLSNWGTGSAESSLAEPAIPGLSMHGIMEPDLGIATGSYSHAGTTRTILSHPMLQMQPSALSGPAWADSSNTWPAMEIHGPAGGALPPSVHTGGSPAVDWRNVRSAIHSTAGGMLPPSASLGPPAVEQRNFGEAIPSDDSRVLPDPNMESVPHWKQVQSDMPDPASRTPPPSAFSLTDMTNSSGAGLGASRPALGGLPSTGLATAPPDWDGTWREGPSPHVPSRLLFGSIGATSADQGSALPRLPDRRPAWSYPTSPATLPPLGIGTSPWLAIHGPDTDMLASTSPRAVLADRSASWPGGPLDSSSGAPLPQGGHPGADDLQAMRLAAQQADDQMFWEALPRIVAPARNTRVDDGMEIPQLRDLPEAHDR</sequence>
<accession>A0AAW1T5R6</accession>
<reference evidence="2 3" key="1">
    <citation type="journal article" date="2024" name="Nat. Commun.">
        <title>Phylogenomics reveals the evolutionary origins of lichenization in chlorophyte algae.</title>
        <authorList>
            <person name="Puginier C."/>
            <person name="Libourel C."/>
            <person name="Otte J."/>
            <person name="Skaloud P."/>
            <person name="Haon M."/>
            <person name="Grisel S."/>
            <person name="Petersen M."/>
            <person name="Berrin J.G."/>
            <person name="Delaux P.M."/>
            <person name="Dal Grande F."/>
            <person name="Keller J."/>
        </authorList>
    </citation>
    <scope>NUCLEOTIDE SEQUENCE [LARGE SCALE GENOMIC DNA]</scope>
    <source>
        <strain evidence="2 3">SAG 2523</strain>
    </source>
</reference>
<dbReference type="AlphaFoldDB" id="A0AAW1T5R6"/>
<dbReference type="Proteomes" id="UP001485043">
    <property type="component" value="Unassembled WGS sequence"/>
</dbReference>
<organism evidence="2 3">
    <name type="scientific">Apatococcus fuscideae</name>
    <dbReference type="NCBI Taxonomy" id="2026836"/>
    <lineage>
        <taxon>Eukaryota</taxon>
        <taxon>Viridiplantae</taxon>
        <taxon>Chlorophyta</taxon>
        <taxon>core chlorophytes</taxon>
        <taxon>Trebouxiophyceae</taxon>
        <taxon>Chlorellales</taxon>
        <taxon>Chlorellaceae</taxon>
        <taxon>Apatococcus</taxon>
    </lineage>
</organism>
<evidence type="ECO:0000256" key="1">
    <source>
        <dbReference type="SAM" id="MobiDB-lite"/>
    </source>
</evidence>
<comment type="caution">
    <text evidence="2">The sequence shown here is derived from an EMBL/GenBank/DDBJ whole genome shotgun (WGS) entry which is preliminary data.</text>
</comment>